<dbReference type="PANTHER" id="PTHR22648">
    <property type="entry name" value="TRANSCRIPTION TERMINATION FACTOR NUSA"/>
    <property type="match status" value="1"/>
</dbReference>
<protein>
    <recommendedName>
        <fullName evidence="6">Probable transcription termination protein NusA</fullName>
    </recommendedName>
</protein>
<comment type="subcellular location">
    <subcellularLocation>
        <location evidence="6">Cytoplasm</location>
    </subcellularLocation>
</comment>
<dbReference type="PANTHER" id="PTHR22648:SF0">
    <property type="entry name" value="TRANSCRIPTION TERMINATION_ANTITERMINATION PROTEIN NUSA"/>
    <property type="match status" value="1"/>
</dbReference>
<evidence type="ECO:0000259" key="7">
    <source>
        <dbReference type="Pfam" id="PF26594"/>
    </source>
</evidence>
<dbReference type="NCBIfam" id="TIGR01952">
    <property type="entry name" value="nusA_arch"/>
    <property type="match status" value="1"/>
</dbReference>
<gene>
    <name evidence="6" type="primary">nusA</name>
    <name evidence="8" type="ORF">EYH45_05440</name>
</gene>
<evidence type="ECO:0000313" key="8">
    <source>
        <dbReference type="EMBL" id="HIQ29990.1"/>
    </source>
</evidence>
<evidence type="ECO:0000256" key="3">
    <source>
        <dbReference type="ARBA" id="ARBA00022884"/>
    </source>
</evidence>
<dbReference type="EMBL" id="DQVM01000106">
    <property type="protein sequence ID" value="HIQ29990.1"/>
    <property type="molecule type" value="Genomic_DNA"/>
</dbReference>
<keyword evidence="2 6" id="KW-0963">Cytoplasm</keyword>
<evidence type="ECO:0000256" key="1">
    <source>
        <dbReference type="ARBA" id="ARBA00022472"/>
    </source>
</evidence>
<dbReference type="InterPro" id="IPR010212">
    <property type="entry name" value="NusA_arc"/>
</dbReference>
<dbReference type="AlphaFoldDB" id="A0A833ECN8"/>
<dbReference type="Gene3D" id="3.30.300.20">
    <property type="match status" value="2"/>
</dbReference>
<dbReference type="InterPro" id="IPR058582">
    <property type="entry name" value="KH_NusA_2nd"/>
</dbReference>
<accession>A0A833ECN8</accession>
<evidence type="ECO:0000313" key="9">
    <source>
        <dbReference type="Proteomes" id="UP000608579"/>
    </source>
</evidence>
<evidence type="ECO:0000256" key="6">
    <source>
        <dbReference type="HAMAP-Rule" id="MF_00945"/>
    </source>
</evidence>
<dbReference type="GO" id="GO:0031564">
    <property type="term" value="P:transcription antitermination"/>
    <property type="evidence" value="ECO:0007669"/>
    <property type="project" value="InterPro"/>
</dbReference>
<organism evidence="8 9">
    <name type="scientific">Caldiarchaeum subterraneum</name>
    <dbReference type="NCBI Taxonomy" id="311458"/>
    <lineage>
        <taxon>Archaea</taxon>
        <taxon>Nitrososphaerota</taxon>
        <taxon>Candidatus Caldarchaeales</taxon>
        <taxon>Candidatus Caldarchaeaceae</taxon>
        <taxon>Candidatus Caldarchaeum</taxon>
    </lineage>
</organism>
<name>A0A833ECN8_CALS0</name>
<comment type="caution">
    <text evidence="8">The sequence shown here is derived from an EMBL/GenBank/DDBJ whole genome shotgun (WGS) entry which is preliminary data.</text>
</comment>
<dbReference type="InterPro" id="IPR015946">
    <property type="entry name" value="KH_dom-like_a/b"/>
</dbReference>
<keyword evidence="4 6" id="KW-0805">Transcription regulation</keyword>
<evidence type="ECO:0000256" key="2">
    <source>
        <dbReference type="ARBA" id="ARBA00022490"/>
    </source>
</evidence>
<dbReference type="GO" id="GO:0005829">
    <property type="term" value="C:cytosol"/>
    <property type="evidence" value="ECO:0007669"/>
    <property type="project" value="TreeGrafter"/>
</dbReference>
<feature type="domain" description="NusA-like second KH" evidence="7">
    <location>
        <begin position="77"/>
        <end position="140"/>
    </location>
</feature>
<dbReference type="InterPro" id="IPR009019">
    <property type="entry name" value="KH_sf_prok-type"/>
</dbReference>
<dbReference type="Proteomes" id="UP000608579">
    <property type="component" value="Unassembled WGS sequence"/>
</dbReference>
<comment type="similarity">
    <text evidence="6">Belongs to the NusA family.</text>
</comment>
<dbReference type="InterPro" id="IPR030842">
    <property type="entry name" value="TF_NusA_bacterial"/>
</dbReference>
<dbReference type="GO" id="GO:0006353">
    <property type="term" value="P:DNA-templated transcription termination"/>
    <property type="evidence" value="ECO:0007669"/>
    <property type="project" value="UniProtKB-UniRule"/>
</dbReference>
<dbReference type="SUPFAM" id="SSF54814">
    <property type="entry name" value="Prokaryotic type KH domain (KH-domain type II)"/>
    <property type="match status" value="2"/>
</dbReference>
<evidence type="ECO:0000256" key="5">
    <source>
        <dbReference type="ARBA" id="ARBA00023163"/>
    </source>
</evidence>
<evidence type="ECO:0000256" key="4">
    <source>
        <dbReference type="ARBA" id="ARBA00023015"/>
    </source>
</evidence>
<keyword evidence="5 6" id="KW-0804">Transcription</keyword>
<reference evidence="8" key="1">
    <citation type="journal article" date="2020" name="ISME J.">
        <title>Gammaproteobacteria mediating utilization of methyl-, sulfur- and petroleum organic compounds in deep ocean hydrothermal plumes.</title>
        <authorList>
            <person name="Zhou Z."/>
            <person name="Liu Y."/>
            <person name="Pan J."/>
            <person name="Cron B.R."/>
            <person name="Toner B.M."/>
            <person name="Anantharaman K."/>
            <person name="Breier J.A."/>
            <person name="Dick G.J."/>
            <person name="Li M."/>
        </authorList>
    </citation>
    <scope>NUCLEOTIDE SEQUENCE</scope>
    <source>
        <strain evidence="8">SZUA-1515</strain>
    </source>
</reference>
<proteinExistence type="inferred from homology"/>
<sequence>MSEGIKLTEREMRYIQVFEAVTGATVLDCVENSELLVFVVRKGDLGKALARKGQRIKEIARLLKKRIKVIEFDDNPTVFVKNALHPAEIYEPIRVTEKADGKKIIIVMVNPRDKGIAIGKDGRNIDLTRYLVKRHFQIDHVIVQ</sequence>
<keyword evidence="1 6" id="KW-0806">Transcription termination</keyword>
<dbReference type="GO" id="GO:0003723">
    <property type="term" value="F:RNA binding"/>
    <property type="evidence" value="ECO:0007669"/>
    <property type="project" value="UniProtKB-KW"/>
</dbReference>
<dbReference type="HAMAP" id="MF_00945_A">
    <property type="entry name" value="NusA_A"/>
    <property type="match status" value="1"/>
</dbReference>
<dbReference type="Pfam" id="PF26594">
    <property type="entry name" value="KH_NusA_2nd"/>
    <property type="match status" value="1"/>
</dbReference>
<keyword evidence="3" id="KW-0694">RNA-binding</keyword>
<comment type="function">
    <text evidence="6">Participates in transcription termination.</text>
</comment>